<dbReference type="InterPro" id="IPR010730">
    <property type="entry name" value="HET"/>
</dbReference>
<sequence>MVPTSATLIGNATERQTIATVCQTCTTGLFSRDSFSKAWSSRSLYDGFSYHTTWEQICASSSQGCSWCSLLLASKDDTMVREDLPQITVGISPSRNKGATPYGVQVLKLMFNNIPNSTFYIYTIANNPASDYIIARDILLKVSSPTTCNLAFECMNECILHHKHCPKPQHGDLPTRVIDCSDPKGPTLVITGGLKDLYVALSYVWGESQPNCTTTQNLSSYLKKINADLLPQTTKDAITTTCAYGLRYLWEILSVFYRTRAQTRIARSRRCAGSSEMHTSLS</sequence>
<dbReference type="Proteomes" id="UP001497453">
    <property type="component" value="Chromosome 2"/>
</dbReference>
<protein>
    <recommendedName>
        <fullName evidence="1">Heterokaryon incompatibility domain-containing protein</fullName>
    </recommendedName>
</protein>
<feature type="domain" description="Heterokaryon incompatibility" evidence="1">
    <location>
        <begin position="198"/>
        <end position="250"/>
    </location>
</feature>
<proteinExistence type="predicted"/>
<evidence type="ECO:0000259" key="1">
    <source>
        <dbReference type="Pfam" id="PF06985"/>
    </source>
</evidence>
<dbReference type="PANTHER" id="PTHR33112:SF16">
    <property type="entry name" value="HETEROKARYON INCOMPATIBILITY DOMAIN-CONTAINING PROTEIN"/>
    <property type="match status" value="1"/>
</dbReference>
<dbReference type="Pfam" id="PF06985">
    <property type="entry name" value="HET"/>
    <property type="match status" value="1"/>
</dbReference>
<accession>A0ABP1D7H4</accession>
<organism evidence="2 3">
    <name type="scientific">Somion occarium</name>
    <dbReference type="NCBI Taxonomy" id="3059160"/>
    <lineage>
        <taxon>Eukaryota</taxon>
        <taxon>Fungi</taxon>
        <taxon>Dikarya</taxon>
        <taxon>Basidiomycota</taxon>
        <taxon>Agaricomycotina</taxon>
        <taxon>Agaricomycetes</taxon>
        <taxon>Polyporales</taxon>
        <taxon>Cerrenaceae</taxon>
        <taxon>Somion</taxon>
    </lineage>
</organism>
<evidence type="ECO:0000313" key="3">
    <source>
        <dbReference type="Proteomes" id="UP001497453"/>
    </source>
</evidence>
<evidence type="ECO:0000313" key="2">
    <source>
        <dbReference type="EMBL" id="CAL1702869.1"/>
    </source>
</evidence>
<reference evidence="3" key="1">
    <citation type="submission" date="2024-04" db="EMBL/GenBank/DDBJ databases">
        <authorList>
            <person name="Shaw F."/>
            <person name="Minotto A."/>
        </authorList>
    </citation>
    <scope>NUCLEOTIDE SEQUENCE [LARGE SCALE GENOMIC DNA]</scope>
</reference>
<dbReference type="PANTHER" id="PTHR33112">
    <property type="entry name" value="DOMAIN PROTEIN, PUTATIVE-RELATED"/>
    <property type="match status" value="1"/>
</dbReference>
<keyword evidence="3" id="KW-1185">Reference proteome</keyword>
<dbReference type="EMBL" id="OZ037945">
    <property type="protein sequence ID" value="CAL1702869.1"/>
    <property type="molecule type" value="Genomic_DNA"/>
</dbReference>
<gene>
    <name evidence="2" type="ORF">GFSPODELE1_LOCUS4277</name>
</gene>
<name>A0ABP1D7H4_9APHY</name>